<gene>
    <name evidence="1" type="ORF">SCF082_LOCUS8097</name>
</gene>
<reference evidence="1 2" key="1">
    <citation type="submission" date="2024-02" db="EMBL/GenBank/DDBJ databases">
        <authorList>
            <person name="Chen Y."/>
            <person name="Shah S."/>
            <person name="Dougan E. K."/>
            <person name="Thang M."/>
            <person name="Chan C."/>
        </authorList>
    </citation>
    <scope>NUCLEOTIDE SEQUENCE [LARGE SCALE GENOMIC DNA]</scope>
</reference>
<proteinExistence type="predicted"/>
<keyword evidence="2" id="KW-1185">Reference proteome</keyword>
<sequence>MDVAMAMSARFAMTIMKSLLAKHIGPLKEFVQATSVLLIRSSSLTCLRSRSLRPTSV</sequence>
<protein>
    <submittedName>
        <fullName evidence="1">Uncharacterized protein</fullName>
    </submittedName>
</protein>
<name>A0ABP0IPJ7_9DINO</name>
<dbReference type="EMBL" id="CAXAMM010004603">
    <property type="protein sequence ID" value="CAK9004258.1"/>
    <property type="molecule type" value="Genomic_DNA"/>
</dbReference>
<organism evidence="1 2">
    <name type="scientific">Durusdinium trenchii</name>
    <dbReference type="NCBI Taxonomy" id="1381693"/>
    <lineage>
        <taxon>Eukaryota</taxon>
        <taxon>Sar</taxon>
        <taxon>Alveolata</taxon>
        <taxon>Dinophyceae</taxon>
        <taxon>Suessiales</taxon>
        <taxon>Symbiodiniaceae</taxon>
        <taxon>Durusdinium</taxon>
    </lineage>
</organism>
<comment type="caution">
    <text evidence="1">The sequence shown here is derived from an EMBL/GenBank/DDBJ whole genome shotgun (WGS) entry which is preliminary data.</text>
</comment>
<evidence type="ECO:0000313" key="1">
    <source>
        <dbReference type="EMBL" id="CAK9004258.1"/>
    </source>
</evidence>
<accession>A0ABP0IPJ7</accession>
<dbReference type="Proteomes" id="UP001642464">
    <property type="component" value="Unassembled WGS sequence"/>
</dbReference>
<evidence type="ECO:0000313" key="2">
    <source>
        <dbReference type="Proteomes" id="UP001642464"/>
    </source>
</evidence>